<dbReference type="Proteomes" id="UP000027135">
    <property type="component" value="Unassembled WGS sequence"/>
</dbReference>
<feature type="region of interest" description="Disordered" evidence="1">
    <location>
        <begin position="21"/>
        <end position="55"/>
    </location>
</feature>
<evidence type="ECO:0000313" key="3">
    <source>
        <dbReference type="Proteomes" id="UP000027135"/>
    </source>
</evidence>
<proteinExistence type="predicted"/>
<accession>A0A067QID8</accession>
<reference evidence="2 3" key="1">
    <citation type="journal article" date="2014" name="Nat. Commun.">
        <title>Molecular traces of alternative social organization in a termite genome.</title>
        <authorList>
            <person name="Terrapon N."/>
            <person name="Li C."/>
            <person name="Robertson H.M."/>
            <person name="Ji L."/>
            <person name="Meng X."/>
            <person name="Booth W."/>
            <person name="Chen Z."/>
            <person name="Childers C.P."/>
            <person name="Glastad K.M."/>
            <person name="Gokhale K."/>
            <person name="Gowin J."/>
            <person name="Gronenberg W."/>
            <person name="Hermansen R.A."/>
            <person name="Hu H."/>
            <person name="Hunt B.G."/>
            <person name="Huylmans A.K."/>
            <person name="Khalil S.M."/>
            <person name="Mitchell R.D."/>
            <person name="Munoz-Torres M.C."/>
            <person name="Mustard J.A."/>
            <person name="Pan H."/>
            <person name="Reese J.T."/>
            <person name="Scharf M.E."/>
            <person name="Sun F."/>
            <person name="Vogel H."/>
            <person name="Xiao J."/>
            <person name="Yang W."/>
            <person name="Yang Z."/>
            <person name="Yang Z."/>
            <person name="Zhou J."/>
            <person name="Zhu J."/>
            <person name="Brent C.S."/>
            <person name="Elsik C.G."/>
            <person name="Goodisman M.A."/>
            <person name="Liberles D.A."/>
            <person name="Roe R.M."/>
            <person name="Vargo E.L."/>
            <person name="Vilcinskas A."/>
            <person name="Wang J."/>
            <person name="Bornberg-Bauer E."/>
            <person name="Korb J."/>
            <person name="Zhang G."/>
            <person name="Liebig J."/>
        </authorList>
    </citation>
    <scope>NUCLEOTIDE SEQUENCE [LARGE SCALE GENOMIC DNA]</scope>
    <source>
        <tissue evidence="2">Whole organism</tissue>
    </source>
</reference>
<protein>
    <submittedName>
        <fullName evidence="2">Uncharacterized protein</fullName>
    </submittedName>
</protein>
<sequence>MRQPHLTLHLELLELESCRLPSHLPPDLDPSPHLHAVSWDQSHPPDRYPIHYLHE</sequence>
<gene>
    <name evidence="2" type="ORF">L798_00802</name>
</gene>
<organism evidence="2 3">
    <name type="scientific">Zootermopsis nevadensis</name>
    <name type="common">Dampwood termite</name>
    <dbReference type="NCBI Taxonomy" id="136037"/>
    <lineage>
        <taxon>Eukaryota</taxon>
        <taxon>Metazoa</taxon>
        <taxon>Ecdysozoa</taxon>
        <taxon>Arthropoda</taxon>
        <taxon>Hexapoda</taxon>
        <taxon>Insecta</taxon>
        <taxon>Pterygota</taxon>
        <taxon>Neoptera</taxon>
        <taxon>Polyneoptera</taxon>
        <taxon>Dictyoptera</taxon>
        <taxon>Blattodea</taxon>
        <taxon>Blattoidea</taxon>
        <taxon>Termitoidae</taxon>
        <taxon>Termopsidae</taxon>
        <taxon>Zootermopsis</taxon>
    </lineage>
</organism>
<evidence type="ECO:0000313" key="2">
    <source>
        <dbReference type="EMBL" id="KDR08389.1"/>
    </source>
</evidence>
<keyword evidence="3" id="KW-1185">Reference proteome</keyword>
<name>A0A067QID8_ZOONE</name>
<evidence type="ECO:0000256" key="1">
    <source>
        <dbReference type="SAM" id="MobiDB-lite"/>
    </source>
</evidence>
<dbReference type="EMBL" id="KK853332">
    <property type="protein sequence ID" value="KDR08389.1"/>
    <property type="molecule type" value="Genomic_DNA"/>
</dbReference>
<dbReference type="AlphaFoldDB" id="A0A067QID8"/>
<dbReference type="InParanoid" id="A0A067QID8"/>
<feature type="compositionally biased region" description="Basic and acidic residues" evidence="1">
    <location>
        <begin position="43"/>
        <end position="55"/>
    </location>
</feature>